<proteinExistence type="predicted"/>
<dbReference type="EMBL" id="JAAVMX010000001">
    <property type="protein sequence ID" value="KAF4513519.1"/>
    <property type="molecule type" value="Genomic_DNA"/>
</dbReference>
<gene>
    <name evidence="1" type="ORF">G6O67_000783</name>
</gene>
<accession>A0A8H4PZQ7</accession>
<evidence type="ECO:0000313" key="2">
    <source>
        <dbReference type="Proteomes" id="UP000557566"/>
    </source>
</evidence>
<protein>
    <submittedName>
        <fullName evidence="1">Uncharacterized protein</fullName>
    </submittedName>
</protein>
<organism evidence="1 2">
    <name type="scientific">Ophiocordyceps sinensis</name>
    <dbReference type="NCBI Taxonomy" id="72228"/>
    <lineage>
        <taxon>Eukaryota</taxon>
        <taxon>Fungi</taxon>
        <taxon>Dikarya</taxon>
        <taxon>Ascomycota</taxon>
        <taxon>Pezizomycotina</taxon>
        <taxon>Sordariomycetes</taxon>
        <taxon>Hypocreomycetidae</taxon>
        <taxon>Hypocreales</taxon>
        <taxon>Ophiocordycipitaceae</taxon>
        <taxon>Ophiocordyceps</taxon>
    </lineage>
</organism>
<evidence type="ECO:0000313" key="1">
    <source>
        <dbReference type="EMBL" id="KAF4513519.1"/>
    </source>
</evidence>
<keyword evidence="2" id="KW-1185">Reference proteome</keyword>
<sequence>MALVVLPLPQAKPALRQSTLVRSLFKSTTSDLSLSRVEVAAKNGRPRSKVAPNRVQT</sequence>
<comment type="caution">
    <text evidence="1">The sequence shown here is derived from an EMBL/GenBank/DDBJ whole genome shotgun (WGS) entry which is preliminary data.</text>
</comment>
<reference evidence="1 2" key="1">
    <citation type="journal article" date="2020" name="Genome Biol. Evol.">
        <title>A new high-quality draft genome assembly of the Chinese cordyceps Ophiocordyceps sinensis.</title>
        <authorList>
            <person name="Shu R."/>
            <person name="Zhang J."/>
            <person name="Meng Q."/>
            <person name="Zhang H."/>
            <person name="Zhou G."/>
            <person name="Li M."/>
            <person name="Wu P."/>
            <person name="Zhao Y."/>
            <person name="Chen C."/>
            <person name="Qin Q."/>
        </authorList>
    </citation>
    <scope>NUCLEOTIDE SEQUENCE [LARGE SCALE GENOMIC DNA]</scope>
    <source>
        <strain evidence="1 2">IOZ07</strain>
    </source>
</reference>
<dbReference type="AlphaFoldDB" id="A0A8H4PZQ7"/>
<name>A0A8H4PZQ7_9HYPO</name>
<dbReference type="Proteomes" id="UP000557566">
    <property type="component" value="Unassembled WGS sequence"/>
</dbReference>